<evidence type="ECO:0000256" key="11">
    <source>
        <dbReference type="SAM" id="MobiDB-lite"/>
    </source>
</evidence>
<feature type="compositionally biased region" description="Basic and acidic residues" evidence="11">
    <location>
        <begin position="53"/>
        <end position="66"/>
    </location>
</feature>
<evidence type="ECO:0000256" key="5">
    <source>
        <dbReference type="ARBA" id="ARBA00022519"/>
    </source>
</evidence>
<dbReference type="SUPFAM" id="SSF74653">
    <property type="entry name" value="TolA/TonB C-terminal domain"/>
    <property type="match status" value="1"/>
</dbReference>
<dbReference type="InParanoid" id="A0A2G4YRS5"/>
<evidence type="ECO:0000256" key="8">
    <source>
        <dbReference type="ARBA" id="ARBA00022989"/>
    </source>
</evidence>
<feature type="domain" description="TonB C-terminal" evidence="12">
    <location>
        <begin position="110"/>
        <end position="202"/>
    </location>
</feature>
<evidence type="ECO:0000256" key="3">
    <source>
        <dbReference type="ARBA" id="ARBA00022448"/>
    </source>
</evidence>
<comment type="subcellular location">
    <subcellularLocation>
        <location evidence="1 10">Cell inner membrane</location>
        <topology evidence="1 10">Single-pass membrane protein</topology>
        <orientation evidence="1 10">Periplasmic side</orientation>
    </subcellularLocation>
</comment>
<evidence type="ECO:0000256" key="1">
    <source>
        <dbReference type="ARBA" id="ARBA00004383"/>
    </source>
</evidence>
<dbReference type="PROSITE" id="PS52015">
    <property type="entry name" value="TONB_CTD"/>
    <property type="match status" value="1"/>
</dbReference>
<reference evidence="13 14" key="1">
    <citation type="submission" date="2017-10" db="EMBL/GenBank/DDBJ databases">
        <title>Frigbacter circumglobatus gen. nov. sp. nov., isolated from sediment cultured in situ.</title>
        <authorList>
            <person name="Zhao Z."/>
        </authorList>
    </citation>
    <scope>NUCLEOTIDE SEQUENCE [LARGE SCALE GENOMIC DNA]</scope>
    <source>
        <strain evidence="13 14">ZYL</strain>
    </source>
</reference>
<comment type="function">
    <text evidence="10">Interacts with outer membrane receptor proteins that carry out high-affinity binding and energy dependent uptake into the periplasmic space of specific substrates. It could act to transduce energy from the cytoplasmic membrane to specific energy-requiring processes in the outer membrane, resulting in the release into the periplasm of ligands bound by these outer membrane proteins.</text>
</comment>
<keyword evidence="4 10" id="KW-1003">Cell membrane</keyword>
<keyword evidence="7 10" id="KW-0653">Protein transport</keyword>
<keyword evidence="5 10" id="KW-0997">Cell inner membrane</keyword>
<dbReference type="EMBL" id="PDEM01000020">
    <property type="protein sequence ID" value="PHZ85013.1"/>
    <property type="molecule type" value="Genomic_DNA"/>
</dbReference>
<dbReference type="OrthoDB" id="7630804at2"/>
<evidence type="ECO:0000256" key="2">
    <source>
        <dbReference type="ARBA" id="ARBA00006555"/>
    </source>
</evidence>
<feature type="region of interest" description="Disordered" evidence="11">
    <location>
        <begin position="53"/>
        <end position="80"/>
    </location>
</feature>
<keyword evidence="10" id="KW-0735">Signal-anchor</keyword>
<dbReference type="Gene3D" id="3.30.1150.10">
    <property type="match status" value="1"/>
</dbReference>
<dbReference type="InterPro" id="IPR037682">
    <property type="entry name" value="TonB_C"/>
</dbReference>
<sequence length="202" mass="22137">MIARYSLATIFAILITFSLFWGMQYLIALDSNAKKEKIEGQKVEIGEVRQAQEIEQKIRKPDKPEEADTPPETPEMDMDTNIDNVNTGIEIGMAPVTAEVNVSGGGGFAASDGDYLPIVKVAPVYPRRAQERGLSGYVIVEFTVTKLGTVVDAKVVESTNSVFNRNAIKAALKFKYKPKVVDGEPIDVAGVLHKITFEMAED</sequence>
<evidence type="ECO:0000313" key="13">
    <source>
        <dbReference type="EMBL" id="PHZ85013.1"/>
    </source>
</evidence>
<organism evidence="13 14">
    <name type="scientific">Paremcibacter congregatus</name>
    <dbReference type="NCBI Taxonomy" id="2043170"/>
    <lineage>
        <taxon>Bacteria</taxon>
        <taxon>Pseudomonadati</taxon>
        <taxon>Pseudomonadota</taxon>
        <taxon>Alphaproteobacteria</taxon>
        <taxon>Emcibacterales</taxon>
        <taxon>Emcibacteraceae</taxon>
        <taxon>Paremcibacter</taxon>
    </lineage>
</organism>
<dbReference type="InterPro" id="IPR003538">
    <property type="entry name" value="TonB"/>
</dbReference>
<dbReference type="PRINTS" id="PR01374">
    <property type="entry name" value="TONBPROTEIN"/>
</dbReference>
<keyword evidence="8 10" id="KW-1133">Transmembrane helix</keyword>
<evidence type="ECO:0000313" key="14">
    <source>
        <dbReference type="Proteomes" id="UP000229730"/>
    </source>
</evidence>
<keyword evidence="3 10" id="KW-0813">Transport</keyword>
<dbReference type="PANTHER" id="PTHR33446:SF14">
    <property type="entry name" value="PROTEIN TONB"/>
    <property type="match status" value="1"/>
</dbReference>
<dbReference type="PANTHER" id="PTHR33446">
    <property type="entry name" value="PROTEIN TONB-RELATED"/>
    <property type="match status" value="1"/>
</dbReference>
<dbReference type="InterPro" id="IPR051045">
    <property type="entry name" value="TonB-dependent_transducer"/>
</dbReference>
<proteinExistence type="inferred from homology"/>
<dbReference type="AlphaFoldDB" id="A0A2G4YRS5"/>
<accession>A0A2G4YRS5</accession>
<feature type="compositionally biased region" description="Acidic residues" evidence="11">
    <location>
        <begin position="67"/>
        <end position="80"/>
    </location>
</feature>
<evidence type="ECO:0000256" key="10">
    <source>
        <dbReference type="RuleBase" id="RU362123"/>
    </source>
</evidence>
<gene>
    <name evidence="13" type="ORF">CRD36_09860</name>
</gene>
<name>A0A2G4YRS5_9PROT</name>
<evidence type="ECO:0000256" key="4">
    <source>
        <dbReference type="ARBA" id="ARBA00022475"/>
    </source>
</evidence>
<feature type="transmembrane region" description="Helical" evidence="10">
    <location>
        <begin position="6"/>
        <end position="27"/>
    </location>
</feature>
<dbReference type="GO" id="GO:0015891">
    <property type="term" value="P:siderophore transport"/>
    <property type="evidence" value="ECO:0007669"/>
    <property type="project" value="InterPro"/>
</dbReference>
<evidence type="ECO:0000256" key="9">
    <source>
        <dbReference type="ARBA" id="ARBA00023136"/>
    </source>
</evidence>
<evidence type="ECO:0000259" key="12">
    <source>
        <dbReference type="PROSITE" id="PS52015"/>
    </source>
</evidence>
<dbReference type="GO" id="GO:0055085">
    <property type="term" value="P:transmembrane transport"/>
    <property type="evidence" value="ECO:0007669"/>
    <property type="project" value="InterPro"/>
</dbReference>
<dbReference type="Pfam" id="PF03544">
    <property type="entry name" value="TonB_C"/>
    <property type="match status" value="1"/>
</dbReference>
<evidence type="ECO:0000256" key="6">
    <source>
        <dbReference type="ARBA" id="ARBA00022692"/>
    </source>
</evidence>
<dbReference type="InterPro" id="IPR006260">
    <property type="entry name" value="TonB/TolA_C"/>
</dbReference>
<dbReference type="GO" id="GO:0005886">
    <property type="term" value="C:plasma membrane"/>
    <property type="evidence" value="ECO:0007669"/>
    <property type="project" value="UniProtKB-SubCell"/>
</dbReference>
<dbReference type="RefSeq" id="WP_099472684.1">
    <property type="nucleotide sequence ID" value="NZ_CP041025.1"/>
</dbReference>
<keyword evidence="9 10" id="KW-0472">Membrane</keyword>
<protein>
    <recommendedName>
        <fullName evidence="10">Protein TonB</fullName>
    </recommendedName>
</protein>
<comment type="similarity">
    <text evidence="2 10">Belongs to the TonB family.</text>
</comment>
<dbReference type="Proteomes" id="UP000229730">
    <property type="component" value="Unassembled WGS sequence"/>
</dbReference>
<evidence type="ECO:0000256" key="7">
    <source>
        <dbReference type="ARBA" id="ARBA00022927"/>
    </source>
</evidence>
<dbReference type="GO" id="GO:0031992">
    <property type="term" value="F:energy transducer activity"/>
    <property type="evidence" value="ECO:0007669"/>
    <property type="project" value="InterPro"/>
</dbReference>
<dbReference type="GO" id="GO:0030288">
    <property type="term" value="C:outer membrane-bounded periplasmic space"/>
    <property type="evidence" value="ECO:0007669"/>
    <property type="project" value="InterPro"/>
</dbReference>
<keyword evidence="14" id="KW-1185">Reference proteome</keyword>
<comment type="caution">
    <text evidence="13">The sequence shown here is derived from an EMBL/GenBank/DDBJ whole genome shotgun (WGS) entry which is preliminary data.</text>
</comment>
<dbReference type="GO" id="GO:0015031">
    <property type="term" value="P:protein transport"/>
    <property type="evidence" value="ECO:0007669"/>
    <property type="project" value="UniProtKB-UniRule"/>
</dbReference>
<dbReference type="NCBIfam" id="TIGR01352">
    <property type="entry name" value="tonB_Cterm"/>
    <property type="match status" value="1"/>
</dbReference>
<keyword evidence="6 10" id="KW-0812">Transmembrane</keyword>